<dbReference type="AlphaFoldDB" id="A0A8J3PPY9"/>
<dbReference type="Gene3D" id="3.40.190.10">
    <property type="entry name" value="Periplasmic binding protein-like II"/>
    <property type="match status" value="1"/>
</dbReference>
<dbReference type="GO" id="GO:1904680">
    <property type="term" value="F:peptide transmembrane transporter activity"/>
    <property type="evidence" value="ECO:0007669"/>
    <property type="project" value="TreeGrafter"/>
</dbReference>
<dbReference type="SUPFAM" id="SSF53850">
    <property type="entry name" value="Periplasmic binding protein-like II"/>
    <property type="match status" value="1"/>
</dbReference>
<sequence>MQYARPCHEVLEGGPDVPLCPARDAQLGVSRRDLLPPPGTGRRAAVPRSARPTVHPRIRPPAGRAIPGVPIVLKLRTRAAVTASVLILAVSACGGPTTGEVSDAPAAQQTLRFLTINMPRSLDPIHIDAQRILENGLAESLVIQRDDGTLAPGLATAWKAVEPTVWEFELRPGVTFWSGAPSDGTAIAASLDRHKAKNTRAKSVLADMTFSAPTPTTLRVTTTKPDPSVPFRLTTYGIHNAAEADRRGAAFNSDPDLTGFLKPTKFVPGETLVAEANPSYWNKPAAGKPGITKIEARLGTDPQARMLALRSGDAEAEFNVEIDQRLQYEKNKDKFTVHSPAPTTRNIWLNMAKVPALRDINVRKALDLAADRKGLIDGLNHGFAKPATGHFPAGLPYAIDAGTTTDQAAAAKLLDDAGWVVGADGVRTKDGQRLQFKILTYTVFQPLAIALQSQWKKIGVSTELTPVETTASNKMMLDGDFEIATYCSCGSATGDIPGQLRSFYRSGVVSNYGGYTNPQVDTLIDQLGTEFDQQKQHELAKQVQQLVHDDVALIYLYASTQWGAAYTNKVRGVDSNLSRRILPTMWVTG</sequence>
<dbReference type="Proteomes" id="UP000653674">
    <property type="component" value="Unassembled WGS sequence"/>
</dbReference>
<name>A0A8J3PPY9_9ACTN</name>
<evidence type="ECO:0000313" key="3">
    <source>
        <dbReference type="EMBL" id="GIG76413.1"/>
    </source>
</evidence>
<dbReference type="PANTHER" id="PTHR30290:SF81">
    <property type="entry name" value="OLIGOPEPTIDE-BINDING PROTEIN OPPA"/>
    <property type="match status" value="1"/>
</dbReference>
<dbReference type="GO" id="GO:0043190">
    <property type="term" value="C:ATP-binding cassette (ABC) transporter complex"/>
    <property type="evidence" value="ECO:0007669"/>
    <property type="project" value="InterPro"/>
</dbReference>
<dbReference type="Pfam" id="PF00496">
    <property type="entry name" value="SBP_bac_5"/>
    <property type="match status" value="1"/>
</dbReference>
<evidence type="ECO:0000313" key="4">
    <source>
        <dbReference type="Proteomes" id="UP000653674"/>
    </source>
</evidence>
<evidence type="ECO:0000259" key="2">
    <source>
        <dbReference type="Pfam" id="PF00496"/>
    </source>
</evidence>
<accession>A0A8J3PPY9</accession>
<dbReference type="InterPro" id="IPR030678">
    <property type="entry name" value="Peptide/Ni-bd"/>
</dbReference>
<dbReference type="EMBL" id="BONU01000054">
    <property type="protein sequence ID" value="GIG76413.1"/>
    <property type="molecule type" value="Genomic_DNA"/>
</dbReference>
<reference evidence="3" key="1">
    <citation type="submission" date="2021-01" db="EMBL/GenBank/DDBJ databases">
        <title>Whole genome shotgun sequence of Planosporangium flavigriseum NBRC 105377.</title>
        <authorList>
            <person name="Komaki H."/>
            <person name="Tamura T."/>
        </authorList>
    </citation>
    <scope>NUCLEOTIDE SEQUENCE</scope>
    <source>
        <strain evidence="3">NBRC 105377</strain>
    </source>
</reference>
<comment type="caution">
    <text evidence="3">The sequence shown here is derived from an EMBL/GenBank/DDBJ whole genome shotgun (WGS) entry which is preliminary data.</text>
</comment>
<keyword evidence="4" id="KW-1185">Reference proteome</keyword>
<dbReference type="GO" id="GO:0042597">
    <property type="term" value="C:periplasmic space"/>
    <property type="evidence" value="ECO:0007669"/>
    <property type="project" value="UniProtKB-ARBA"/>
</dbReference>
<evidence type="ECO:0000256" key="1">
    <source>
        <dbReference type="SAM" id="MobiDB-lite"/>
    </source>
</evidence>
<dbReference type="InterPro" id="IPR039424">
    <property type="entry name" value="SBP_5"/>
</dbReference>
<organism evidence="3 4">
    <name type="scientific">Planosporangium flavigriseum</name>
    <dbReference type="NCBI Taxonomy" id="373681"/>
    <lineage>
        <taxon>Bacteria</taxon>
        <taxon>Bacillati</taxon>
        <taxon>Actinomycetota</taxon>
        <taxon>Actinomycetes</taxon>
        <taxon>Micromonosporales</taxon>
        <taxon>Micromonosporaceae</taxon>
        <taxon>Planosporangium</taxon>
    </lineage>
</organism>
<dbReference type="PANTHER" id="PTHR30290">
    <property type="entry name" value="PERIPLASMIC BINDING COMPONENT OF ABC TRANSPORTER"/>
    <property type="match status" value="1"/>
</dbReference>
<dbReference type="Gene3D" id="3.10.105.10">
    <property type="entry name" value="Dipeptide-binding Protein, Domain 3"/>
    <property type="match status" value="1"/>
</dbReference>
<proteinExistence type="predicted"/>
<feature type="region of interest" description="Disordered" evidence="1">
    <location>
        <begin position="33"/>
        <end position="61"/>
    </location>
</feature>
<feature type="domain" description="Solute-binding protein family 5" evidence="2">
    <location>
        <begin position="150"/>
        <end position="507"/>
    </location>
</feature>
<dbReference type="GO" id="GO:0015833">
    <property type="term" value="P:peptide transport"/>
    <property type="evidence" value="ECO:0007669"/>
    <property type="project" value="TreeGrafter"/>
</dbReference>
<dbReference type="PIRSF" id="PIRSF002741">
    <property type="entry name" value="MppA"/>
    <property type="match status" value="1"/>
</dbReference>
<dbReference type="InterPro" id="IPR000914">
    <property type="entry name" value="SBP_5_dom"/>
</dbReference>
<gene>
    <name evidence="3" type="ORF">Pfl04_48170</name>
</gene>
<protein>
    <submittedName>
        <fullName evidence="3">Peptide ABC transporter substrate-binding protein</fullName>
    </submittedName>
</protein>